<dbReference type="InterPro" id="IPR015915">
    <property type="entry name" value="Kelch-typ_b-propeller"/>
</dbReference>
<dbReference type="PANTHER" id="PTHR31672:SF13">
    <property type="entry name" value="F-BOX PROTEIN CPR30-LIKE"/>
    <property type="match status" value="1"/>
</dbReference>
<protein>
    <recommendedName>
        <fullName evidence="1">F-box domain-containing protein</fullName>
    </recommendedName>
</protein>
<dbReference type="InterPro" id="IPR017451">
    <property type="entry name" value="F-box-assoc_interact_dom"/>
</dbReference>
<evidence type="ECO:0000313" key="3">
    <source>
        <dbReference type="Proteomes" id="UP001454036"/>
    </source>
</evidence>
<comment type="caution">
    <text evidence="2">The sequence shown here is derived from an EMBL/GenBank/DDBJ whole genome shotgun (WGS) entry which is preliminary data.</text>
</comment>
<dbReference type="AlphaFoldDB" id="A0AAV3NMP6"/>
<dbReference type="NCBIfam" id="TIGR01640">
    <property type="entry name" value="F_box_assoc_1"/>
    <property type="match status" value="1"/>
</dbReference>
<dbReference type="InterPro" id="IPR001810">
    <property type="entry name" value="F-box_dom"/>
</dbReference>
<feature type="domain" description="F-box" evidence="1">
    <location>
        <begin position="1"/>
        <end position="44"/>
    </location>
</feature>
<dbReference type="SUPFAM" id="SSF81383">
    <property type="entry name" value="F-box domain"/>
    <property type="match status" value="1"/>
</dbReference>
<dbReference type="InterPro" id="IPR013187">
    <property type="entry name" value="F-box-assoc_dom_typ3"/>
</dbReference>
<dbReference type="Proteomes" id="UP001454036">
    <property type="component" value="Unassembled WGS sequence"/>
</dbReference>
<keyword evidence="3" id="KW-1185">Reference proteome</keyword>
<evidence type="ECO:0000313" key="2">
    <source>
        <dbReference type="EMBL" id="GAA0140617.1"/>
    </source>
</evidence>
<name>A0AAV3NMP6_LITER</name>
<dbReference type="EMBL" id="BAABME010000199">
    <property type="protein sequence ID" value="GAA0140617.1"/>
    <property type="molecule type" value="Genomic_DNA"/>
</dbReference>
<dbReference type="PANTHER" id="PTHR31672">
    <property type="entry name" value="BNACNNG10540D PROTEIN"/>
    <property type="match status" value="1"/>
</dbReference>
<dbReference type="InterPro" id="IPR050796">
    <property type="entry name" value="SCF_F-box_component"/>
</dbReference>
<sequence>MMSAFPDDVIADILSRLPVKPLLRFRSVSKPWRGLIDSPVFIKLHLNKTKKLQAHRKLIRQGNYSDLYTVDFDGITKTNIADVVAAPHPFGTVCIVNCCNGLVCVSIPNGSGIAIWNPSTRRHQILPDFDCGPLPSSKNLRSKCHWFCGFGYDVLSDDYKVVVINQSDVSENPSLSSQVNVYSLKMNSWRQIKPFPYCLKYGNSSAEVVSGALHCIVGKIGEFDIAAFDLATEEYSIVPQPDYPGNINFNINLETLGGCLSVTWEYYGEYIDIWVLKEYGKQDSWTKITRMKVSTFSGYAFGCMRTVEYSVTEKELILGNGRINSMVRYDIEKKLVKDVKIRGQRNHGSHSDIYEESLVQLKNGDPWKEVENNSKKIEKPQKRDKFLAHGFKLVL</sequence>
<dbReference type="Gene3D" id="1.20.1280.50">
    <property type="match status" value="1"/>
</dbReference>
<gene>
    <name evidence="2" type="ORF">LIER_01927</name>
</gene>
<dbReference type="Pfam" id="PF08268">
    <property type="entry name" value="FBA_3"/>
    <property type="match status" value="1"/>
</dbReference>
<dbReference type="PROSITE" id="PS50181">
    <property type="entry name" value="FBOX"/>
    <property type="match status" value="1"/>
</dbReference>
<dbReference type="SMART" id="SM00256">
    <property type="entry name" value="FBOX"/>
    <property type="match status" value="1"/>
</dbReference>
<dbReference type="CDD" id="cd22157">
    <property type="entry name" value="F-box_AtFBW1-like"/>
    <property type="match status" value="1"/>
</dbReference>
<dbReference type="Pfam" id="PF00646">
    <property type="entry name" value="F-box"/>
    <property type="match status" value="1"/>
</dbReference>
<evidence type="ECO:0000259" key="1">
    <source>
        <dbReference type="PROSITE" id="PS50181"/>
    </source>
</evidence>
<organism evidence="2 3">
    <name type="scientific">Lithospermum erythrorhizon</name>
    <name type="common">Purple gromwell</name>
    <name type="synonym">Lithospermum officinale var. erythrorhizon</name>
    <dbReference type="NCBI Taxonomy" id="34254"/>
    <lineage>
        <taxon>Eukaryota</taxon>
        <taxon>Viridiplantae</taxon>
        <taxon>Streptophyta</taxon>
        <taxon>Embryophyta</taxon>
        <taxon>Tracheophyta</taxon>
        <taxon>Spermatophyta</taxon>
        <taxon>Magnoliopsida</taxon>
        <taxon>eudicotyledons</taxon>
        <taxon>Gunneridae</taxon>
        <taxon>Pentapetalae</taxon>
        <taxon>asterids</taxon>
        <taxon>lamiids</taxon>
        <taxon>Boraginales</taxon>
        <taxon>Boraginaceae</taxon>
        <taxon>Boraginoideae</taxon>
        <taxon>Lithospermeae</taxon>
        <taxon>Lithospermum</taxon>
    </lineage>
</organism>
<dbReference type="InterPro" id="IPR036047">
    <property type="entry name" value="F-box-like_dom_sf"/>
</dbReference>
<dbReference type="Gene3D" id="2.120.10.80">
    <property type="entry name" value="Kelch-type beta propeller"/>
    <property type="match status" value="1"/>
</dbReference>
<proteinExistence type="predicted"/>
<accession>A0AAV3NMP6</accession>
<dbReference type="SUPFAM" id="SSF75011">
    <property type="entry name" value="3-carboxy-cis,cis-mucoante lactonizing enzyme"/>
    <property type="match status" value="1"/>
</dbReference>
<reference evidence="2 3" key="1">
    <citation type="submission" date="2024-01" db="EMBL/GenBank/DDBJ databases">
        <title>The complete chloroplast genome sequence of Lithospermum erythrorhizon: insights into the phylogenetic relationship among Boraginaceae species and the maternal lineages of purple gromwells.</title>
        <authorList>
            <person name="Okada T."/>
            <person name="Watanabe K."/>
        </authorList>
    </citation>
    <scope>NUCLEOTIDE SEQUENCE [LARGE SCALE GENOMIC DNA]</scope>
</reference>